<evidence type="ECO:0000313" key="1">
    <source>
        <dbReference type="EMBL" id="GBN53314.1"/>
    </source>
</evidence>
<reference evidence="1 2" key="1">
    <citation type="journal article" date="2019" name="Sci. Rep.">
        <title>Orb-weaving spider Araneus ventricosus genome elucidates the spidroin gene catalogue.</title>
        <authorList>
            <person name="Kono N."/>
            <person name="Nakamura H."/>
            <person name="Ohtoshi R."/>
            <person name="Moran D.A.P."/>
            <person name="Shinohara A."/>
            <person name="Yoshida Y."/>
            <person name="Fujiwara M."/>
            <person name="Mori M."/>
            <person name="Tomita M."/>
            <person name="Arakawa K."/>
        </authorList>
    </citation>
    <scope>NUCLEOTIDE SEQUENCE [LARGE SCALE GENOMIC DNA]</scope>
</reference>
<name>A0A4Y2PPS4_ARAVE</name>
<keyword evidence="2" id="KW-1185">Reference proteome</keyword>
<proteinExistence type="predicted"/>
<gene>
    <name evidence="1" type="ORF">AVEN_49779_1</name>
</gene>
<evidence type="ECO:0000313" key="2">
    <source>
        <dbReference type="Proteomes" id="UP000499080"/>
    </source>
</evidence>
<dbReference type="EMBL" id="BGPR01011859">
    <property type="protein sequence ID" value="GBN53314.1"/>
    <property type="molecule type" value="Genomic_DNA"/>
</dbReference>
<accession>A0A4Y2PPS4</accession>
<dbReference type="AlphaFoldDB" id="A0A4Y2PPS4"/>
<organism evidence="1 2">
    <name type="scientific">Araneus ventricosus</name>
    <name type="common">Orbweaver spider</name>
    <name type="synonym">Epeira ventricosa</name>
    <dbReference type="NCBI Taxonomy" id="182803"/>
    <lineage>
        <taxon>Eukaryota</taxon>
        <taxon>Metazoa</taxon>
        <taxon>Ecdysozoa</taxon>
        <taxon>Arthropoda</taxon>
        <taxon>Chelicerata</taxon>
        <taxon>Arachnida</taxon>
        <taxon>Araneae</taxon>
        <taxon>Araneomorphae</taxon>
        <taxon>Entelegynae</taxon>
        <taxon>Araneoidea</taxon>
        <taxon>Araneidae</taxon>
        <taxon>Araneus</taxon>
    </lineage>
</organism>
<protein>
    <submittedName>
        <fullName evidence="1">Uncharacterized protein</fullName>
    </submittedName>
</protein>
<comment type="caution">
    <text evidence="1">The sequence shown here is derived from an EMBL/GenBank/DDBJ whole genome shotgun (WGS) entry which is preliminary data.</text>
</comment>
<sequence>MFVVFDVDLHQNSPKTCINSTPFIDDAVLLGFRHFSLRLRVPNGLGMGMTEEHELKEECCEFYLLEVLLGTHYSETYKSMCALTLLAAVELAARSLSGFPSSETKMQLN</sequence>
<dbReference type="Proteomes" id="UP000499080">
    <property type="component" value="Unassembled WGS sequence"/>
</dbReference>